<feature type="region of interest" description="Disordered" evidence="1">
    <location>
        <begin position="1"/>
        <end position="74"/>
    </location>
</feature>
<dbReference type="EMBL" id="JACIED010000003">
    <property type="protein sequence ID" value="MBB4008630.1"/>
    <property type="molecule type" value="Genomic_DNA"/>
</dbReference>
<protein>
    <submittedName>
        <fullName evidence="3">Uncharacterized protein</fullName>
    </submittedName>
</protein>
<feature type="compositionally biased region" description="Basic and acidic residues" evidence="1">
    <location>
        <begin position="39"/>
        <end position="67"/>
    </location>
</feature>
<dbReference type="AlphaFoldDB" id="A0A1Q9A7T7"/>
<dbReference type="EMBL" id="MKIN01000021">
    <property type="protein sequence ID" value="OLP50647.1"/>
    <property type="molecule type" value="Genomic_DNA"/>
</dbReference>
<evidence type="ECO:0000313" key="5">
    <source>
        <dbReference type="Proteomes" id="UP000544107"/>
    </source>
</evidence>
<dbReference type="STRING" id="887144.BJF91_12970"/>
<evidence type="ECO:0000313" key="3">
    <source>
        <dbReference type="EMBL" id="OLP50647.1"/>
    </source>
</evidence>
<reference evidence="3 4" key="1">
    <citation type="submission" date="2016-09" db="EMBL/GenBank/DDBJ databases">
        <title>Rhizobium oryziradicis sp. nov., isolated from the root of rice.</title>
        <authorList>
            <person name="Zhao J."/>
            <person name="Zhang X."/>
        </authorList>
    </citation>
    <scope>NUCLEOTIDE SEQUENCE [LARGE SCALE GENOMIC DNA]</scope>
    <source>
        <strain evidence="3 4">14971</strain>
    </source>
</reference>
<evidence type="ECO:0000256" key="1">
    <source>
        <dbReference type="SAM" id="MobiDB-lite"/>
    </source>
</evidence>
<evidence type="ECO:0000313" key="2">
    <source>
        <dbReference type="EMBL" id="MBB4008630.1"/>
    </source>
</evidence>
<organism evidence="3 4">
    <name type="scientific">Allorhizobium taibaishanense</name>
    <dbReference type="NCBI Taxonomy" id="887144"/>
    <lineage>
        <taxon>Bacteria</taxon>
        <taxon>Pseudomonadati</taxon>
        <taxon>Pseudomonadota</taxon>
        <taxon>Alphaproteobacteria</taxon>
        <taxon>Hyphomicrobiales</taxon>
        <taxon>Rhizobiaceae</taxon>
        <taxon>Rhizobium/Agrobacterium group</taxon>
        <taxon>Allorhizobium</taxon>
    </lineage>
</organism>
<accession>A0A1Q9A7T7</accession>
<dbReference type="RefSeq" id="WP_075614539.1">
    <property type="nucleotide sequence ID" value="NZ_JACIED010000003.1"/>
</dbReference>
<dbReference type="OrthoDB" id="8449638at2"/>
<name>A0A1Q9A7T7_9HYPH</name>
<dbReference type="Proteomes" id="UP000185598">
    <property type="component" value="Unassembled WGS sequence"/>
</dbReference>
<comment type="caution">
    <text evidence="3">The sequence shown here is derived from an EMBL/GenBank/DDBJ whole genome shotgun (WGS) entry which is preliminary data.</text>
</comment>
<evidence type="ECO:0000313" key="4">
    <source>
        <dbReference type="Proteomes" id="UP000185598"/>
    </source>
</evidence>
<sequence length="74" mass="8223">MTDDERKNGAPGTTDQMPRWEGPEESRPRGYLPAEDNPDVDRDSVGETLKHPRKRDLSDAMKTKADDGSGPGKR</sequence>
<reference evidence="2 5" key="2">
    <citation type="submission" date="2020-08" db="EMBL/GenBank/DDBJ databases">
        <title>Genomic Encyclopedia of Type Strains, Phase IV (KMG-IV): sequencing the most valuable type-strain genomes for metagenomic binning, comparative biology and taxonomic classification.</title>
        <authorList>
            <person name="Goeker M."/>
        </authorList>
    </citation>
    <scope>NUCLEOTIDE SEQUENCE [LARGE SCALE GENOMIC DNA]</scope>
    <source>
        <strain evidence="2 5">DSM 100021</strain>
    </source>
</reference>
<proteinExistence type="predicted"/>
<dbReference type="Proteomes" id="UP000544107">
    <property type="component" value="Unassembled WGS sequence"/>
</dbReference>
<keyword evidence="4" id="KW-1185">Reference proteome</keyword>
<gene>
    <name evidence="3" type="ORF">BJF91_12970</name>
    <name evidence="2" type="ORF">GGQ71_002910</name>
</gene>